<dbReference type="Pfam" id="PF00561">
    <property type="entry name" value="Abhydrolase_1"/>
    <property type="match status" value="1"/>
</dbReference>
<evidence type="ECO:0000256" key="1">
    <source>
        <dbReference type="ARBA" id="ARBA00022801"/>
    </source>
</evidence>
<dbReference type="InterPro" id="IPR029058">
    <property type="entry name" value="AB_hydrolase_fold"/>
</dbReference>
<dbReference type="SUPFAM" id="SSF53474">
    <property type="entry name" value="alpha/beta-Hydrolases"/>
    <property type="match status" value="1"/>
</dbReference>
<dbReference type="InterPro" id="IPR000073">
    <property type="entry name" value="AB_hydrolase_1"/>
</dbReference>
<feature type="domain" description="AB hydrolase-1" evidence="2">
    <location>
        <begin position="21"/>
        <end position="248"/>
    </location>
</feature>
<accession>A0A7C4RY98</accession>
<name>A0A7C4RY98_FERPE</name>
<dbReference type="GO" id="GO:0016020">
    <property type="term" value="C:membrane"/>
    <property type="evidence" value="ECO:0007669"/>
    <property type="project" value="TreeGrafter"/>
</dbReference>
<keyword evidence="1 3" id="KW-0378">Hydrolase</keyword>
<evidence type="ECO:0000259" key="2">
    <source>
        <dbReference type="Pfam" id="PF00561"/>
    </source>
</evidence>
<organism evidence="3">
    <name type="scientific">Fervidobacterium pennivorans</name>
    <dbReference type="NCBI Taxonomy" id="93466"/>
    <lineage>
        <taxon>Bacteria</taxon>
        <taxon>Thermotogati</taxon>
        <taxon>Thermotogota</taxon>
        <taxon>Thermotogae</taxon>
        <taxon>Thermotogales</taxon>
        <taxon>Fervidobacteriaceae</taxon>
        <taxon>Fervidobacterium</taxon>
    </lineage>
</organism>
<dbReference type="EMBL" id="DSZT01000152">
    <property type="protein sequence ID" value="HGU42219.1"/>
    <property type="molecule type" value="Genomic_DNA"/>
</dbReference>
<sequence length="265" mass="30379">MPYVKVNDIQMYYELHGSGETIVFLNGILANTSSWMYQVPYFSKQFQVLLLDFRGQGMSEKPLMEYPMEIHADDIKALMHELKISSAHIVGISFGGEVALIFAMKYPNMVKSLTVSCAVSHVDQVIKAMVERWLIAARLRSGKYLFQTIYPDIFSDEFMEKKWDLISSTAPFYDTTVDIDAFIELLKGFLRLNITSDLPKIKCPTLIIAAEKDKIKPPRYSKIIHSKIVGSHFVVIKNSGHTVIWERPEEFNKRVLRFIQTKTVG</sequence>
<dbReference type="PANTHER" id="PTHR43798">
    <property type="entry name" value="MONOACYLGLYCEROL LIPASE"/>
    <property type="match status" value="1"/>
</dbReference>
<protein>
    <submittedName>
        <fullName evidence="3">Alpha/beta hydrolase</fullName>
    </submittedName>
</protein>
<dbReference type="PRINTS" id="PR00111">
    <property type="entry name" value="ABHYDROLASE"/>
</dbReference>
<comment type="caution">
    <text evidence="3">The sequence shown here is derived from an EMBL/GenBank/DDBJ whole genome shotgun (WGS) entry which is preliminary data.</text>
</comment>
<dbReference type="InterPro" id="IPR050266">
    <property type="entry name" value="AB_hydrolase_sf"/>
</dbReference>
<dbReference type="Gene3D" id="3.40.50.1820">
    <property type="entry name" value="alpha/beta hydrolase"/>
    <property type="match status" value="1"/>
</dbReference>
<dbReference type="PANTHER" id="PTHR43798:SF31">
    <property type="entry name" value="AB HYDROLASE SUPERFAMILY PROTEIN YCLE"/>
    <property type="match status" value="1"/>
</dbReference>
<reference evidence="3" key="1">
    <citation type="journal article" date="2020" name="mSystems">
        <title>Genome- and Community-Level Interaction Insights into Carbon Utilization and Element Cycling Functions of Hydrothermarchaeota in Hydrothermal Sediment.</title>
        <authorList>
            <person name="Zhou Z."/>
            <person name="Liu Y."/>
            <person name="Xu W."/>
            <person name="Pan J."/>
            <person name="Luo Z.H."/>
            <person name="Li M."/>
        </authorList>
    </citation>
    <scope>NUCLEOTIDE SEQUENCE [LARGE SCALE GENOMIC DNA]</scope>
    <source>
        <strain evidence="3">SpSt-604</strain>
    </source>
</reference>
<evidence type="ECO:0000313" key="3">
    <source>
        <dbReference type="EMBL" id="HGU42219.1"/>
    </source>
</evidence>
<proteinExistence type="predicted"/>
<gene>
    <name evidence="3" type="ORF">ENT72_04795</name>
</gene>
<dbReference type="AlphaFoldDB" id="A0A7C4RY98"/>
<dbReference type="GO" id="GO:0016787">
    <property type="term" value="F:hydrolase activity"/>
    <property type="evidence" value="ECO:0007669"/>
    <property type="project" value="UniProtKB-KW"/>
</dbReference>